<accession>A0AAD8ULH2</accession>
<evidence type="ECO:0000256" key="1">
    <source>
        <dbReference type="SAM" id="MobiDB-lite"/>
    </source>
</evidence>
<evidence type="ECO:0000313" key="3">
    <source>
        <dbReference type="Proteomes" id="UP001244207"/>
    </source>
</evidence>
<dbReference type="GeneID" id="85385950"/>
<protein>
    <submittedName>
        <fullName evidence="2">Uncharacterized protein</fullName>
    </submittedName>
</protein>
<reference evidence="2" key="1">
    <citation type="submission" date="2021-12" db="EMBL/GenBank/DDBJ databases">
        <title>Comparative genomics, transcriptomics and evolutionary studies reveal genomic signatures of adaptation to plant cell wall in hemibiotrophic fungi.</title>
        <authorList>
            <consortium name="DOE Joint Genome Institute"/>
            <person name="Baroncelli R."/>
            <person name="Diaz J.F."/>
            <person name="Benocci T."/>
            <person name="Peng M."/>
            <person name="Battaglia E."/>
            <person name="Haridas S."/>
            <person name="Andreopoulos W."/>
            <person name="Labutti K."/>
            <person name="Pangilinan J."/>
            <person name="Floch G.L."/>
            <person name="Makela M.R."/>
            <person name="Henrissat B."/>
            <person name="Grigoriev I.V."/>
            <person name="Crouch J.A."/>
            <person name="De Vries R.P."/>
            <person name="Sukno S.A."/>
            <person name="Thon M.R."/>
        </authorList>
    </citation>
    <scope>NUCLEOTIDE SEQUENCE</scope>
    <source>
        <strain evidence="2">CBS 112980</strain>
    </source>
</reference>
<feature type="region of interest" description="Disordered" evidence="1">
    <location>
        <begin position="114"/>
        <end position="134"/>
    </location>
</feature>
<comment type="caution">
    <text evidence="2">The sequence shown here is derived from an EMBL/GenBank/DDBJ whole genome shotgun (WGS) entry which is preliminary data.</text>
</comment>
<dbReference type="EMBL" id="JAHMHS010000035">
    <property type="protein sequence ID" value="KAK1726051.1"/>
    <property type="molecule type" value="Genomic_DNA"/>
</dbReference>
<dbReference type="RefSeq" id="XP_060366106.1">
    <property type="nucleotide sequence ID" value="XM_060502051.1"/>
</dbReference>
<dbReference type="AlphaFoldDB" id="A0AAD8ULH2"/>
<dbReference type="Proteomes" id="UP001244207">
    <property type="component" value="Unassembled WGS sequence"/>
</dbReference>
<keyword evidence="3" id="KW-1185">Reference proteome</keyword>
<sequence length="191" mass="21364">MLMLFWSGWGRHAMQLGGFHILQPNSSPFGWLAHCSLTPFSHAYPYISASICLLFFLLHASTASSSFVSYSTLCLRLQDLYKYLKSAARCSIEARRARDISSLLSLHLIYKSEKKRSSRRPTPTVPVPHTHTLGQREPLIPRPARFVSTSSSKTPPRVLSARTFAVKFRINSDKPSSSVQKSPGDYHVSPG</sequence>
<gene>
    <name evidence="2" type="ORF">BDZ83DRAFT_270666</name>
</gene>
<feature type="region of interest" description="Disordered" evidence="1">
    <location>
        <begin position="172"/>
        <end position="191"/>
    </location>
</feature>
<proteinExistence type="predicted"/>
<evidence type="ECO:0000313" key="2">
    <source>
        <dbReference type="EMBL" id="KAK1726051.1"/>
    </source>
</evidence>
<name>A0AAD8ULH2_GLOAC</name>
<organism evidence="2 3">
    <name type="scientific">Glomerella acutata</name>
    <name type="common">Colletotrichum acutatum</name>
    <dbReference type="NCBI Taxonomy" id="27357"/>
    <lineage>
        <taxon>Eukaryota</taxon>
        <taxon>Fungi</taxon>
        <taxon>Dikarya</taxon>
        <taxon>Ascomycota</taxon>
        <taxon>Pezizomycotina</taxon>
        <taxon>Sordariomycetes</taxon>
        <taxon>Hypocreomycetidae</taxon>
        <taxon>Glomerellales</taxon>
        <taxon>Glomerellaceae</taxon>
        <taxon>Colletotrichum</taxon>
        <taxon>Colletotrichum acutatum species complex</taxon>
    </lineage>
</organism>